<keyword evidence="1" id="KW-0378">Hydrolase</keyword>
<comment type="caution">
    <text evidence="4">The sequence shown here is derived from an EMBL/GenBank/DDBJ whole genome shotgun (WGS) entry which is preliminary data.</text>
</comment>
<dbReference type="InterPro" id="IPR052016">
    <property type="entry name" value="Bact_Sigma-Reg"/>
</dbReference>
<keyword evidence="5" id="KW-1185">Reference proteome</keyword>
<feature type="domain" description="PPM-type phosphatase" evidence="3">
    <location>
        <begin position="64"/>
        <end position="120"/>
    </location>
</feature>
<dbReference type="GO" id="GO:0016791">
    <property type="term" value="F:phosphatase activity"/>
    <property type="evidence" value="ECO:0007669"/>
    <property type="project" value="TreeGrafter"/>
</dbReference>
<dbReference type="Proteomes" id="UP000317881">
    <property type="component" value="Unassembled WGS sequence"/>
</dbReference>
<accession>A0A4Y3VW48</accession>
<evidence type="ECO:0000256" key="2">
    <source>
        <dbReference type="SAM" id="MobiDB-lite"/>
    </source>
</evidence>
<dbReference type="InterPro" id="IPR001932">
    <property type="entry name" value="PPM-type_phosphatase-like_dom"/>
</dbReference>
<dbReference type="PANTHER" id="PTHR43156">
    <property type="entry name" value="STAGE II SPORULATION PROTEIN E-RELATED"/>
    <property type="match status" value="1"/>
</dbReference>
<evidence type="ECO:0000256" key="1">
    <source>
        <dbReference type="ARBA" id="ARBA00022801"/>
    </source>
</evidence>
<dbReference type="Pfam" id="PF07228">
    <property type="entry name" value="SpoIIE"/>
    <property type="match status" value="1"/>
</dbReference>
<name>A0A4Y3VW48_9ACTN</name>
<organism evidence="4 5">
    <name type="scientific">Streptomyces spinoverrucosus</name>
    <dbReference type="NCBI Taxonomy" id="284043"/>
    <lineage>
        <taxon>Bacteria</taxon>
        <taxon>Bacillati</taxon>
        <taxon>Actinomycetota</taxon>
        <taxon>Actinomycetes</taxon>
        <taxon>Kitasatosporales</taxon>
        <taxon>Streptomycetaceae</taxon>
        <taxon>Streptomyces</taxon>
    </lineage>
</organism>
<dbReference type="PANTHER" id="PTHR43156:SF2">
    <property type="entry name" value="STAGE II SPORULATION PROTEIN E"/>
    <property type="match status" value="1"/>
</dbReference>
<proteinExistence type="predicted"/>
<feature type="region of interest" description="Disordered" evidence="2">
    <location>
        <begin position="160"/>
        <end position="198"/>
    </location>
</feature>
<dbReference type="AlphaFoldDB" id="A0A4Y3VW48"/>
<feature type="region of interest" description="Disordered" evidence="2">
    <location>
        <begin position="118"/>
        <end position="138"/>
    </location>
</feature>
<evidence type="ECO:0000313" key="5">
    <source>
        <dbReference type="Proteomes" id="UP000317881"/>
    </source>
</evidence>
<dbReference type="EMBL" id="BJND01000088">
    <property type="protein sequence ID" value="GEC09991.1"/>
    <property type="molecule type" value="Genomic_DNA"/>
</dbReference>
<evidence type="ECO:0000259" key="3">
    <source>
        <dbReference type="Pfam" id="PF07228"/>
    </source>
</evidence>
<reference evidence="4 5" key="1">
    <citation type="submission" date="2019-06" db="EMBL/GenBank/DDBJ databases">
        <title>Whole genome shotgun sequence of Streptomyces spinoverrucosus NBRC 14228.</title>
        <authorList>
            <person name="Hosoyama A."/>
            <person name="Uohara A."/>
            <person name="Ohji S."/>
            <person name="Ichikawa N."/>
        </authorList>
    </citation>
    <scope>NUCLEOTIDE SEQUENCE [LARGE SCALE GENOMIC DNA]</scope>
    <source>
        <strain evidence="4 5">NBRC 14228</strain>
    </source>
</reference>
<gene>
    <name evidence="4" type="ORF">SSP24_76460</name>
</gene>
<dbReference type="InterPro" id="IPR036457">
    <property type="entry name" value="PPM-type-like_dom_sf"/>
</dbReference>
<sequence>MHQKTYDASASAVPWFRRRRAGAGHGRNRAGEPTTLARIDESETTDGESEAVTGATCLFAIYDPVSPPLGLGAGLPIETAELRLSEGSRLALYTDGLVEDRDRDIDVGLELLRGALAHPRPDPRRGLSGGARHVPSDPAALGPLRAACARRLRDSLICEVSDGSSTSPHLRRAATTDEGGRGLSESVVDGATSSIIRN</sequence>
<protein>
    <recommendedName>
        <fullName evidence="3">PPM-type phosphatase domain-containing protein</fullName>
    </recommendedName>
</protein>
<dbReference type="Gene3D" id="3.60.40.10">
    <property type="entry name" value="PPM-type phosphatase domain"/>
    <property type="match status" value="1"/>
</dbReference>
<evidence type="ECO:0000313" key="4">
    <source>
        <dbReference type="EMBL" id="GEC09991.1"/>
    </source>
</evidence>